<keyword evidence="3" id="KW-0269">Exonuclease</keyword>
<keyword evidence="1" id="KW-0540">Nuclease</keyword>
<dbReference type="PANTHER" id="PTHR23240">
    <property type="entry name" value="DNA CROSS-LINK REPAIR PROTEIN PSO2/SNM1-RELATED"/>
    <property type="match status" value="1"/>
</dbReference>
<comment type="caution">
    <text evidence="4">The sequence shown here is derived from an EMBL/GenBank/DDBJ whole genome shotgun (WGS) entry which is preliminary data.</text>
</comment>
<proteinExistence type="predicted"/>
<protein>
    <submittedName>
        <fullName evidence="4">Uncharacterized protein</fullName>
    </submittedName>
</protein>
<accession>A0AAD6M1I5</accession>
<evidence type="ECO:0000256" key="3">
    <source>
        <dbReference type="ARBA" id="ARBA00022839"/>
    </source>
</evidence>
<dbReference type="AlphaFoldDB" id="A0AAD6M1I5"/>
<keyword evidence="2" id="KW-0378">Hydrolase</keyword>
<dbReference type="PANTHER" id="PTHR23240:SF8">
    <property type="entry name" value="PROTEIN ARTEMIS"/>
    <property type="match status" value="1"/>
</dbReference>
<organism evidence="4 5">
    <name type="scientific">Populus alba x Populus x berolinensis</name>
    <dbReference type="NCBI Taxonomy" id="444605"/>
    <lineage>
        <taxon>Eukaryota</taxon>
        <taxon>Viridiplantae</taxon>
        <taxon>Streptophyta</taxon>
        <taxon>Embryophyta</taxon>
        <taxon>Tracheophyta</taxon>
        <taxon>Spermatophyta</taxon>
        <taxon>Magnoliopsida</taxon>
        <taxon>eudicotyledons</taxon>
        <taxon>Gunneridae</taxon>
        <taxon>Pentapetalae</taxon>
        <taxon>rosids</taxon>
        <taxon>fabids</taxon>
        <taxon>Malpighiales</taxon>
        <taxon>Salicaceae</taxon>
        <taxon>Saliceae</taxon>
        <taxon>Populus</taxon>
    </lineage>
</organism>
<reference evidence="4" key="1">
    <citation type="journal article" date="2023" name="Mol. Ecol. Resour.">
        <title>Chromosome-level genome assembly of a triploid poplar Populus alba 'Berolinensis'.</title>
        <authorList>
            <person name="Chen S."/>
            <person name="Yu Y."/>
            <person name="Wang X."/>
            <person name="Wang S."/>
            <person name="Zhang T."/>
            <person name="Zhou Y."/>
            <person name="He R."/>
            <person name="Meng N."/>
            <person name="Wang Y."/>
            <person name="Liu W."/>
            <person name="Liu Z."/>
            <person name="Liu J."/>
            <person name="Guo Q."/>
            <person name="Huang H."/>
            <person name="Sederoff R.R."/>
            <person name="Wang G."/>
            <person name="Qu G."/>
            <person name="Chen S."/>
        </authorList>
    </citation>
    <scope>NUCLEOTIDE SEQUENCE</scope>
    <source>
        <strain evidence="4">SC-2020</strain>
    </source>
</reference>
<evidence type="ECO:0000313" key="5">
    <source>
        <dbReference type="Proteomes" id="UP001164929"/>
    </source>
</evidence>
<dbReference type="Gene3D" id="3.40.50.12650">
    <property type="match status" value="1"/>
</dbReference>
<sequence length="76" mass="8812">MSWPSMPTIALVVDIIASHPEHDIVIGIDTLGKEELLIHISRVLNIKIWVWPERLQTMHILRFHDTFTTKTSLTRV</sequence>
<dbReference type="GO" id="GO:0003684">
    <property type="term" value="F:damaged DNA binding"/>
    <property type="evidence" value="ECO:0007669"/>
    <property type="project" value="TreeGrafter"/>
</dbReference>
<keyword evidence="5" id="KW-1185">Reference proteome</keyword>
<name>A0AAD6M1I5_9ROSI</name>
<dbReference type="GO" id="GO:0036297">
    <property type="term" value="P:interstrand cross-link repair"/>
    <property type="evidence" value="ECO:0007669"/>
    <property type="project" value="TreeGrafter"/>
</dbReference>
<gene>
    <name evidence="4" type="ORF">NC653_031526</name>
</gene>
<evidence type="ECO:0000256" key="1">
    <source>
        <dbReference type="ARBA" id="ARBA00022722"/>
    </source>
</evidence>
<dbReference type="GO" id="GO:0035312">
    <property type="term" value="F:5'-3' DNA exonuclease activity"/>
    <property type="evidence" value="ECO:0007669"/>
    <property type="project" value="TreeGrafter"/>
</dbReference>
<evidence type="ECO:0000313" key="4">
    <source>
        <dbReference type="EMBL" id="KAJ6975722.1"/>
    </source>
</evidence>
<dbReference type="GO" id="GO:0006303">
    <property type="term" value="P:double-strand break repair via nonhomologous end joining"/>
    <property type="evidence" value="ECO:0007669"/>
    <property type="project" value="TreeGrafter"/>
</dbReference>
<evidence type="ECO:0000256" key="2">
    <source>
        <dbReference type="ARBA" id="ARBA00022801"/>
    </source>
</evidence>
<dbReference type="Proteomes" id="UP001164929">
    <property type="component" value="Chromosome 13"/>
</dbReference>
<dbReference type="EMBL" id="JAQIZT010000013">
    <property type="protein sequence ID" value="KAJ6975722.1"/>
    <property type="molecule type" value="Genomic_DNA"/>
</dbReference>